<evidence type="ECO:0000313" key="1">
    <source>
        <dbReference type="EnsemblProtists" id="HpaP804748"/>
    </source>
</evidence>
<reference evidence="2" key="1">
    <citation type="journal article" date="2010" name="Science">
        <title>Signatures of adaptation to obligate biotrophy in the Hyaloperonospora arabidopsidis genome.</title>
        <authorList>
            <person name="Baxter L."/>
            <person name="Tripathy S."/>
            <person name="Ishaque N."/>
            <person name="Boot N."/>
            <person name="Cabral A."/>
            <person name="Kemen E."/>
            <person name="Thines M."/>
            <person name="Ah-Fong A."/>
            <person name="Anderson R."/>
            <person name="Badejoko W."/>
            <person name="Bittner-Eddy P."/>
            <person name="Boore J.L."/>
            <person name="Chibucos M.C."/>
            <person name="Coates M."/>
            <person name="Dehal P."/>
            <person name="Delehaunty K."/>
            <person name="Dong S."/>
            <person name="Downton P."/>
            <person name="Dumas B."/>
            <person name="Fabro G."/>
            <person name="Fronick C."/>
            <person name="Fuerstenberg S.I."/>
            <person name="Fulton L."/>
            <person name="Gaulin E."/>
            <person name="Govers F."/>
            <person name="Hughes L."/>
            <person name="Humphray S."/>
            <person name="Jiang R.H."/>
            <person name="Judelson H."/>
            <person name="Kamoun S."/>
            <person name="Kyung K."/>
            <person name="Meijer H."/>
            <person name="Minx P."/>
            <person name="Morris P."/>
            <person name="Nelson J."/>
            <person name="Phuntumart V."/>
            <person name="Qutob D."/>
            <person name="Rehmany A."/>
            <person name="Rougon-Cardoso A."/>
            <person name="Ryden P."/>
            <person name="Torto-Alalibo T."/>
            <person name="Studholme D."/>
            <person name="Wang Y."/>
            <person name="Win J."/>
            <person name="Wood J."/>
            <person name="Clifton S.W."/>
            <person name="Rogers J."/>
            <person name="Van den Ackerveken G."/>
            <person name="Jones J.D."/>
            <person name="McDowell J.M."/>
            <person name="Beynon J."/>
            <person name="Tyler B.M."/>
        </authorList>
    </citation>
    <scope>NUCLEOTIDE SEQUENCE [LARGE SCALE GENOMIC DNA]</scope>
    <source>
        <strain evidence="2">Emoy2</strain>
    </source>
</reference>
<dbReference type="EnsemblProtists" id="HpaT804748">
    <property type="protein sequence ID" value="HpaP804748"/>
    <property type="gene ID" value="HpaG804748"/>
</dbReference>
<dbReference type="InParanoid" id="M4BEN0"/>
<accession>M4BEN0</accession>
<protein>
    <submittedName>
        <fullName evidence="1">Uncharacterized protein</fullName>
    </submittedName>
</protein>
<dbReference type="VEuPathDB" id="FungiDB:HpaG804748"/>
<dbReference type="EMBL" id="JH598180">
    <property type="status" value="NOT_ANNOTATED_CDS"/>
    <property type="molecule type" value="Genomic_DNA"/>
</dbReference>
<dbReference type="HOGENOM" id="CLU_3110481_0_0_1"/>
<sequence length="51" mass="5680">MTPPRPAGGAAISRIHSTRLTPIYQFEKALPVLMATFQCCYRDKSVLLMVV</sequence>
<name>M4BEN0_HYAAE</name>
<evidence type="ECO:0000313" key="2">
    <source>
        <dbReference type="Proteomes" id="UP000011713"/>
    </source>
</evidence>
<keyword evidence="2" id="KW-1185">Reference proteome</keyword>
<organism evidence="1 2">
    <name type="scientific">Hyaloperonospora arabidopsidis (strain Emoy2)</name>
    <name type="common">Downy mildew agent</name>
    <name type="synonym">Peronospora arabidopsidis</name>
    <dbReference type="NCBI Taxonomy" id="559515"/>
    <lineage>
        <taxon>Eukaryota</taxon>
        <taxon>Sar</taxon>
        <taxon>Stramenopiles</taxon>
        <taxon>Oomycota</taxon>
        <taxon>Peronosporomycetes</taxon>
        <taxon>Peronosporales</taxon>
        <taxon>Peronosporaceae</taxon>
        <taxon>Hyaloperonospora</taxon>
    </lineage>
</organism>
<dbReference type="Proteomes" id="UP000011713">
    <property type="component" value="Unassembled WGS sequence"/>
</dbReference>
<proteinExistence type="predicted"/>
<reference evidence="1" key="2">
    <citation type="submission" date="2015-06" db="UniProtKB">
        <authorList>
            <consortium name="EnsemblProtists"/>
        </authorList>
    </citation>
    <scope>IDENTIFICATION</scope>
    <source>
        <strain evidence="1">Emoy2</strain>
    </source>
</reference>
<dbReference type="AlphaFoldDB" id="M4BEN0"/>